<keyword evidence="6" id="KW-1185">Reference proteome</keyword>
<dbReference type="Proteomes" id="UP000199019">
    <property type="component" value="Unassembled WGS sequence"/>
</dbReference>
<reference evidence="6" key="1">
    <citation type="submission" date="2016-10" db="EMBL/GenBank/DDBJ databases">
        <authorList>
            <person name="Varghese N."/>
            <person name="Submissions S."/>
        </authorList>
    </citation>
    <scope>NUCLEOTIDE SEQUENCE [LARGE SCALE GENOMIC DNA]</scope>
    <source>
        <strain evidence="6">CGMCC 1.6963</strain>
    </source>
</reference>
<feature type="transmembrane region" description="Helical" evidence="3">
    <location>
        <begin position="286"/>
        <end position="305"/>
    </location>
</feature>
<dbReference type="GO" id="GO:0016780">
    <property type="term" value="F:phosphotransferase activity, for other substituted phosphate groups"/>
    <property type="evidence" value="ECO:0007669"/>
    <property type="project" value="InterPro"/>
</dbReference>
<organism evidence="5 6">
    <name type="scientific">Pedococcus cremeus</name>
    <dbReference type="NCBI Taxonomy" id="587636"/>
    <lineage>
        <taxon>Bacteria</taxon>
        <taxon>Bacillati</taxon>
        <taxon>Actinomycetota</taxon>
        <taxon>Actinomycetes</taxon>
        <taxon>Micrococcales</taxon>
        <taxon>Intrasporangiaceae</taxon>
        <taxon>Pedococcus</taxon>
    </lineage>
</organism>
<dbReference type="GO" id="GO:0008654">
    <property type="term" value="P:phospholipid biosynthetic process"/>
    <property type="evidence" value="ECO:0007669"/>
    <property type="project" value="InterPro"/>
</dbReference>
<dbReference type="STRING" id="587636.SAMN05216199_3586"/>
<protein>
    <submittedName>
        <fullName evidence="5">Phosphatidylglycerophosphate synthase</fullName>
    </submittedName>
</protein>
<dbReference type="Pfam" id="PF01066">
    <property type="entry name" value="CDP-OH_P_transf"/>
    <property type="match status" value="1"/>
</dbReference>
<feature type="domain" description="DUF5941" evidence="4">
    <location>
        <begin position="490"/>
        <end position="680"/>
    </location>
</feature>
<evidence type="ECO:0000259" key="4">
    <source>
        <dbReference type="Pfam" id="PF19365"/>
    </source>
</evidence>
<dbReference type="Gene3D" id="1.20.120.1760">
    <property type="match status" value="1"/>
</dbReference>
<dbReference type="OrthoDB" id="4850070at2"/>
<comment type="similarity">
    <text evidence="2">Belongs to the CDP-alcohol phosphatidyltransferase class-I family.</text>
</comment>
<accession>A0A1H9XAY3</accession>
<dbReference type="InterPro" id="IPR000462">
    <property type="entry name" value="CDP-OH_P_trans"/>
</dbReference>
<dbReference type="InterPro" id="IPR043130">
    <property type="entry name" value="CDP-OH_PTrfase_TM_dom"/>
</dbReference>
<dbReference type="InterPro" id="IPR048254">
    <property type="entry name" value="CDP_ALCOHOL_P_TRANSF_CS"/>
</dbReference>
<evidence type="ECO:0000313" key="6">
    <source>
        <dbReference type="Proteomes" id="UP000199019"/>
    </source>
</evidence>
<feature type="transmembrane region" description="Helical" evidence="3">
    <location>
        <begin position="532"/>
        <end position="549"/>
    </location>
</feature>
<name>A0A1H9XAY3_9MICO</name>
<keyword evidence="3" id="KW-0472">Membrane</keyword>
<sequence length="682" mass="71166">MSAPATSVGTASSRALRGLSRGADVVLVGVTPRAAPEASAHLAAVLEEVCAPTSVRHLPGGACAALTALADLAETSRDTPLVVAAADLDTDLPALLDLLDRPGVRTATTVVARDGVDRGLEAATLVRVGRDGRAVESVGSPAHVVTAPTHVLLGVLRVAPEHRAEAARLWRAAAAVASDGWGGDVAALAVLALVRGGLRVGAVALGPFRWARGTAGGAGAAGDAWRQRLRGASRGGDGFFSTYAVRPVSRRITAVGLRHDWQPNVVTVVSLLMGVLAALLVATGWWWAWVVAAVVLLLALAVDCVDGEIARFTRRFSPLGAFLDAVGDRVKEYAVLAAVAAVAVREGQPGWPVAIATMVAVTVRHLENDTYDHRIGFARASVADLLPVDATRDLGTEGARTQLAPAPTRSQSAVFWAKKVIHLPIAERYLLIALTLLTRRPLLVLWVLLVATIVAVAWTQGGRVAAVVVGRDRTWASVPRTEGPGHVDEQLDLGPLARAAAVGRGSFWTGLAGVLVLLVAAPLAIWADLPGVALAAAVVGSLMVGQGWQPPLHHPLDWQAPAALWVAESLVVALLVHHTAGVMSAAGYAYLCAVAYHRYDTLYRQRDTGAAPPAWLSTAGLGVDGRLVLLLVVAWLVPGALVPLLWVAAVYLAVLYVAESATGWHRWIAAQNRAAQNKEGAA</sequence>
<proteinExistence type="inferred from homology"/>
<keyword evidence="3" id="KW-0812">Transmembrane</keyword>
<dbReference type="Pfam" id="PF19365">
    <property type="entry name" value="DUF5941"/>
    <property type="match status" value="1"/>
</dbReference>
<evidence type="ECO:0000313" key="5">
    <source>
        <dbReference type="EMBL" id="SES43201.1"/>
    </source>
</evidence>
<dbReference type="GO" id="GO:0016020">
    <property type="term" value="C:membrane"/>
    <property type="evidence" value="ECO:0007669"/>
    <property type="project" value="InterPro"/>
</dbReference>
<dbReference type="InterPro" id="IPR045985">
    <property type="entry name" value="DUF5941"/>
</dbReference>
<evidence type="ECO:0000256" key="1">
    <source>
        <dbReference type="ARBA" id="ARBA00022679"/>
    </source>
</evidence>
<evidence type="ECO:0000256" key="3">
    <source>
        <dbReference type="SAM" id="Phobius"/>
    </source>
</evidence>
<dbReference type="AlphaFoldDB" id="A0A1H9XAY3"/>
<dbReference type="PROSITE" id="PS00379">
    <property type="entry name" value="CDP_ALCOHOL_P_TRANSF"/>
    <property type="match status" value="1"/>
</dbReference>
<feature type="transmembrane region" description="Helical" evidence="3">
    <location>
        <begin position="505"/>
        <end position="525"/>
    </location>
</feature>
<gene>
    <name evidence="5" type="ORF">SAMN05216199_3586</name>
</gene>
<feature type="transmembrane region" description="Helical" evidence="3">
    <location>
        <begin position="442"/>
        <end position="461"/>
    </location>
</feature>
<evidence type="ECO:0000256" key="2">
    <source>
        <dbReference type="RuleBase" id="RU003750"/>
    </source>
</evidence>
<keyword evidence="1 2" id="KW-0808">Transferase</keyword>
<feature type="transmembrane region" description="Helical" evidence="3">
    <location>
        <begin position="569"/>
        <end position="596"/>
    </location>
</feature>
<dbReference type="EMBL" id="FOHB01000007">
    <property type="protein sequence ID" value="SES43201.1"/>
    <property type="molecule type" value="Genomic_DNA"/>
</dbReference>
<dbReference type="RefSeq" id="WP_091761251.1">
    <property type="nucleotide sequence ID" value="NZ_FOHB01000007.1"/>
</dbReference>
<keyword evidence="3" id="KW-1133">Transmembrane helix</keyword>
<feature type="transmembrane region" description="Helical" evidence="3">
    <location>
        <begin position="627"/>
        <end position="657"/>
    </location>
</feature>